<sequence>MVRDALIRGLGDMEIQLDVLGESRQDMLLEEVTKYIEAKESGKLSASHLLEGSTSMNVAATSCYERQVKNLLQTPPTTIEPTSKTSSCGNCCKIGHGRSRQERMNKCTAYNHTCKKCGKLHHHENVCRLMSQRRWSTPPTNNTQPDDAPAVFYALCSIGDATESTLNTISLEHNMYNEFCDTWEKRQSEPQPFIDVSIQVIPSDFKHLSLHTSITRPTSTISYRAMADTGCQSCLTGSKIIHELGLNKHHLIPVTMKMTAADNHGINIIGALVLCITDTSPSGATIRTRQLVYFTDSSDKLFFSKQACVALGMNSKACLDQDVQLGVI</sequence>
<organism evidence="1 2">
    <name type="scientific">Petrolisthes cinctipes</name>
    <name type="common">Flat porcelain crab</name>
    <dbReference type="NCBI Taxonomy" id="88211"/>
    <lineage>
        <taxon>Eukaryota</taxon>
        <taxon>Metazoa</taxon>
        <taxon>Ecdysozoa</taxon>
        <taxon>Arthropoda</taxon>
        <taxon>Crustacea</taxon>
        <taxon>Multicrustacea</taxon>
        <taxon>Malacostraca</taxon>
        <taxon>Eumalacostraca</taxon>
        <taxon>Eucarida</taxon>
        <taxon>Decapoda</taxon>
        <taxon>Pleocyemata</taxon>
        <taxon>Anomura</taxon>
        <taxon>Galatheoidea</taxon>
        <taxon>Porcellanidae</taxon>
        <taxon>Petrolisthes</taxon>
    </lineage>
</organism>
<dbReference type="EMBL" id="JAWQEG010001704">
    <property type="protein sequence ID" value="KAK3877235.1"/>
    <property type="molecule type" value="Genomic_DNA"/>
</dbReference>
<protein>
    <submittedName>
        <fullName evidence="1">Uncharacterized protein</fullName>
    </submittedName>
</protein>
<accession>A0AAE1FPI4</accession>
<gene>
    <name evidence="1" type="ORF">Pcinc_018035</name>
</gene>
<dbReference type="AlphaFoldDB" id="A0AAE1FPI4"/>
<dbReference type="Proteomes" id="UP001286313">
    <property type="component" value="Unassembled WGS sequence"/>
</dbReference>
<evidence type="ECO:0000313" key="1">
    <source>
        <dbReference type="EMBL" id="KAK3877235.1"/>
    </source>
</evidence>
<reference evidence="1" key="1">
    <citation type="submission" date="2023-10" db="EMBL/GenBank/DDBJ databases">
        <title>Genome assemblies of two species of porcelain crab, Petrolisthes cinctipes and Petrolisthes manimaculis (Anomura: Porcellanidae).</title>
        <authorList>
            <person name="Angst P."/>
        </authorList>
    </citation>
    <scope>NUCLEOTIDE SEQUENCE</scope>
    <source>
        <strain evidence="1">PB745_01</strain>
        <tissue evidence="1">Gill</tissue>
    </source>
</reference>
<comment type="caution">
    <text evidence="1">The sequence shown here is derived from an EMBL/GenBank/DDBJ whole genome shotgun (WGS) entry which is preliminary data.</text>
</comment>
<keyword evidence="2" id="KW-1185">Reference proteome</keyword>
<evidence type="ECO:0000313" key="2">
    <source>
        <dbReference type="Proteomes" id="UP001286313"/>
    </source>
</evidence>
<proteinExistence type="predicted"/>
<name>A0AAE1FPI4_PETCI</name>